<keyword evidence="5" id="KW-1185">Reference proteome</keyword>
<evidence type="ECO:0000256" key="2">
    <source>
        <dbReference type="SAM" id="MobiDB-lite"/>
    </source>
</evidence>
<dbReference type="Proteomes" id="UP001212152">
    <property type="component" value="Unassembled WGS sequence"/>
</dbReference>
<protein>
    <submittedName>
        <fullName evidence="4">Uncharacterized protein</fullName>
    </submittedName>
</protein>
<feature type="compositionally biased region" description="Basic and acidic residues" evidence="2">
    <location>
        <begin position="449"/>
        <end position="459"/>
    </location>
</feature>
<dbReference type="EMBL" id="JADGJQ010000004">
    <property type="protein sequence ID" value="KAJ3184272.1"/>
    <property type="molecule type" value="Genomic_DNA"/>
</dbReference>
<feature type="region of interest" description="Disordered" evidence="2">
    <location>
        <begin position="770"/>
        <end position="793"/>
    </location>
</feature>
<feature type="compositionally biased region" description="Low complexity" evidence="2">
    <location>
        <begin position="1"/>
        <end position="30"/>
    </location>
</feature>
<feature type="compositionally biased region" description="Polar residues" evidence="2">
    <location>
        <begin position="31"/>
        <end position="49"/>
    </location>
</feature>
<keyword evidence="3" id="KW-0472">Membrane</keyword>
<evidence type="ECO:0000313" key="5">
    <source>
        <dbReference type="Proteomes" id="UP001212152"/>
    </source>
</evidence>
<feature type="region of interest" description="Disordered" evidence="2">
    <location>
        <begin position="432"/>
        <end position="474"/>
    </location>
</feature>
<feature type="transmembrane region" description="Helical" evidence="3">
    <location>
        <begin position="201"/>
        <end position="219"/>
    </location>
</feature>
<feature type="coiled-coil region" evidence="1">
    <location>
        <begin position="667"/>
        <end position="694"/>
    </location>
</feature>
<evidence type="ECO:0000313" key="4">
    <source>
        <dbReference type="EMBL" id="KAJ3184272.1"/>
    </source>
</evidence>
<evidence type="ECO:0000256" key="3">
    <source>
        <dbReference type="SAM" id="Phobius"/>
    </source>
</evidence>
<feature type="transmembrane region" description="Helical" evidence="3">
    <location>
        <begin position="169"/>
        <end position="189"/>
    </location>
</feature>
<sequence length="835" mass="89922">MSKATPPATTGGGRETTAAAATARKTPTTENFQTPDETPSSQITATTSYFPKVDAPSSSSRPLAGSMPRQQSTEHQPAHASPYPNHIGITIPTDPAMASTISFPPLSTGHSSEAELLGSPAGHDDDTSTLGHGGGGGGNGGNGGHPPGSWRRPQSWRELRGRLDKYLKINGAGAQVASCILMTSLFTLINPLEDRFPTNTVYLVIATVVIAAPNQTISVRLYTQRLIGVVVAGLLSLIVLGLDALTEPRNCLECSYKPYAVGLILFFFIYCSASVRESIPGQAYTSKLTDLTFVITLLGAYDDLRKDSGTPRYATPLARMASMVVGLFLTMIGSSIFWPIRVNLVHRVITGNLFKDMSSYLHDLIHEGYLQDPSKIPLMTDQGRMSNQWGGTVESIAVPGGMDVIGSEEAAAAPRLALDRTQRVGPRTAIGMVFGSRQHPPPENNEDATAARRSNDGQRHPTAVPSFPPSADPLILDLPTSSPIPYGARQSQWELMFEDALDKDSDYDLVKNFHEKTHPAAVHIIRTLEKERARLEASYQVEVRWTQRPHFIRIGPLNQVIRRLRLLFYQLTGLYSDRLITLRALSPRFLDSAHISPNSSMSVWVSTWMADAVALMHVLHASSTDPNRTFTLEGYSGALCNALVNLGEVVLWTTTQGHRIIGAAELAARLAVTVDDVLKERSNLEEELLRLRALLMAAPPADGDGTAASTATAQGGDSASSSAFAPQAHPTATAAPYVVHDDDVLQPLPAVPLPTTTRVFGAATPPIAAASAGAANPRPHPRPLQHGLDDRAPDPYEETRAILAFQYGTYVKLWEITEVVLSAARAVGKLVAVYS</sequence>
<organism evidence="4 5">
    <name type="scientific">Geranomyces variabilis</name>
    <dbReference type="NCBI Taxonomy" id="109894"/>
    <lineage>
        <taxon>Eukaryota</taxon>
        <taxon>Fungi</taxon>
        <taxon>Fungi incertae sedis</taxon>
        <taxon>Chytridiomycota</taxon>
        <taxon>Chytridiomycota incertae sedis</taxon>
        <taxon>Chytridiomycetes</taxon>
        <taxon>Spizellomycetales</taxon>
        <taxon>Powellomycetaceae</taxon>
        <taxon>Geranomyces</taxon>
    </lineage>
</organism>
<feature type="transmembrane region" description="Helical" evidence="3">
    <location>
        <begin position="320"/>
        <end position="340"/>
    </location>
</feature>
<name>A0AAD5TQP4_9FUNG</name>
<comment type="caution">
    <text evidence="4">The sequence shown here is derived from an EMBL/GenBank/DDBJ whole genome shotgun (WGS) entry which is preliminary data.</text>
</comment>
<accession>A0AAD5TQP4</accession>
<reference evidence="4" key="1">
    <citation type="submission" date="2020-05" db="EMBL/GenBank/DDBJ databases">
        <title>Phylogenomic resolution of chytrid fungi.</title>
        <authorList>
            <person name="Stajich J.E."/>
            <person name="Amses K."/>
            <person name="Simmons R."/>
            <person name="Seto K."/>
            <person name="Myers J."/>
            <person name="Bonds A."/>
            <person name="Quandt C.A."/>
            <person name="Barry K."/>
            <person name="Liu P."/>
            <person name="Grigoriev I."/>
            <person name="Longcore J.E."/>
            <person name="James T.Y."/>
        </authorList>
    </citation>
    <scope>NUCLEOTIDE SEQUENCE</scope>
    <source>
        <strain evidence="4">JEL0379</strain>
    </source>
</reference>
<proteinExistence type="predicted"/>
<keyword evidence="3" id="KW-0812">Transmembrane</keyword>
<keyword evidence="3" id="KW-1133">Transmembrane helix</keyword>
<dbReference type="AlphaFoldDB" id="A0AAD5TQP4"/>
<feature type="transmembrane region" description="Helical" evidence="3">
    <location>
        <begin position="226"/>
        <end position="246"/>
    </location>
</feature>
<keyword evidence="1" id="KW-0175">Coiled coil</keyword>
<feature type="compositionally biased region" description="Gly residues" evidence="2">
    <location>
        <begin position="131"/>
        <end position="146"/>
    </location>
</feature>
<feature type="region of interest" description="Disordered" evidence="2">
    <location>
        <begin position="1"/>
        <end position="153"/>
    </location>
</feature>
<feature type="region of interest" description="Disordered" evidence="2">
    <location>
        <begin position="701"/>
        <end position="726"/>
    </location>
</feature>
<gene>
    <name evidence="4" type="ORF">HDU87_005119</name>
</gene>
<feature type="transmembrane region" description="Helical" evidence="3">
    <location>
        <begin position="258"/>
        <end position="275"/>
    </location>
</feature>
<evidence type="ECO:0000256" key="1">
    <source>
        <dbReference type="SAM" id="Coils"/>
    </source>
</evidence>